<dbReference type="Pfam" id="PF04082">
    <property type="entry name" value="Fungal_trans"/>
    <property type="match status" value="1"/>
</dbReference>
<comment type="subcellular location">
    <subcellularLocation>
        <location evidence="1">Nucleus</location>
    </subcellularLocation>
</comment>
<feature type="compositionally biased region" description="Low complexity" evidence="6">
    <location>
        <begin position="178"/>
        <end position="189"/>
    </location>
</feature>
<feature type="region of interest" description="Disordered" evidence="6">
    <location>
        <begin position="77"/>
        <end position="113"/>
    </location>
</feature>
<dbReference type="InterPro" id="IPR001138">
    <property type="entry name" value="Zn2Cys6_DnaBD"/>
</dbReference>
<keyword evidence="5" id="KW-0539">Nucleus</keyword>
<keyword evidence="4" id="KW-0804">Transcription</keyword>
<feature type="domain" description="Xylanolytic transcriptional activator regulatory" evidence="8">
    <location>
        <begin position="200"/>
        <end position="387"/>
    </location>
</feature>
<dbReference type="GO" id="GO:0008270">
    <property type="term" value="F:zinc ion binding"/>
    <property type="evidence" value="ECO:0007669"/>
    <property type="project" value="InterPro"/>
</dbReference>
<accession>A0AAD6TRJ9</accession>
<evidence type="ECO:0000313" key="10">
    <source>
        <dbReference type="Proteomes" id="UP001222325"/>
    </source>
</evidence>
<dbReference type="Gene3D" id="4.10.240.10">
    <property type="entry name" value="Zn(2)-C6 fungal-type DNA-binding domain"/>
    <property type="match status" value="1"/>
</dbReference>
<protein>
    <recommendedName>
        <fullName evidence="11">Zn(2)-C6 fungal-type domain-containing protein</fullName>
    </recommendedName>
</protein>
<evidence type="ECO:0000256" key="1">
    <source>
        <dbReference type="ARBA" id="ARBA00004123"/>
    </source>
</evidence>
<dbReference type="InterPro" id="IPR036864">
    <property type="entry name" value="Zn2-C6_fun-type_DNA-bd_sf"/>
</dbReference>
<dbReference type="InterPro" id="IPR007219">
    <property type="entry name" value="XnlR_reg_dom"/>
</dbReference>
<reference evidence="9" key="1">
    <citation type="submission" date="2023-03" db="EMBL/GenBank/DDBJ databases">
        <title>Massive genome expansion in bonnet fungi (Mycena s.s.) driven by repeated elements and novel gene families across ecological guilds.</title>
        <authorList>
            <consortium name="Lawrence Berkeley National Laboratory"/>
            <person name="Harder C.B."/>
            <person name="Miyauchi S."/>
            <person name="Viragh M."/>
            <person name="Kuo A."/>
            <person name="Thoen E."/>
            <person name="Andreopoulos B."/>
            <person name="Lu D."/>
            <person name="Skrede I."/>
            <person name="Drula E."/>
            <person name="Henrissat B."/>
            <person name="Morin E."/>
            <person name="Kohler A."/>
            <person name="Barry K."/>
            <person name="LaButti K."/>
            <person name="Morin E."/>
            <person name="Salamov A."/>
            <person name="Lipzen A."/>
            <person name="Mereny Z."/>
            <person name="Hegedus B."/>
            <person name="Baldrian P."/>
            <person name="Stursova M."/>
            <person name="Weitz H."/>
            <person name="Taylor A."/>
            <person name="Grigoriev I.V."/>
            <person name="Nagy L.G."/>
            <person name="Martin F."/>
            <person name="Kauserud H."/>
        </authorList>
    </citation>
    <scope>NUCLEOTIDE SEQUENCE</scope>
    <source>
        <strain evidence="9">CBHHK173m</strain>
    </source>
</reference>
<dbReference type="PANTHER" id="PTHR47338">
    <property type="entry name" value="ZN(II)2CYS6 TRANSCRIPTION FACTOR (EUROFUNG)-RELATED"/>
    <property type="match status" value="1"/>
</dbReference>
<dbReference type="EMBL" id="JARJCN010000076">
    <property type="protein sequence ID" value="KAJ7076991.1"/>
    <property type="molecule type" value="Genomic_DNA"/>
</dbReference>
<dbReference type="PANTHER" id="PTHR47338:SF5">
    <property type="entry name" value="ZN(II)2CYS6 TRANSCRIPTION FACTOR (EUROFUNG)"/>
    <property type="match status" value="1"/>
</dbReference>
<evidence type="ECO:0000256" key="6">
    <source>
        <dbReference type="SAM" id="MobiDB-lite"/>
    </source>
</evidence>
<feature type="compositionally biased region" description="Polar residues" evidence="6">
    <location>
        <begin position="78"/>
        <end position="93"/>
    </location>
</feature>
<comment type="caution">
    <text evidence="9">The sequence shown here is derived from an EMBL/GenBank/DDBJ whole genome shotgun (WGS) entry which is preliminary data.</text>
</comment>
<dbReference type="GO" id="GO:0000981">
    <property type="term" value="F:DNA-binding transcription factor activity, RNA polymerase II-specific"/>
    <property type="evidence" value="ECO:0007669"/>
    <property type="project" value="InterPro"/>
</dbReference>
<evidence type="ECO:0000259" key="8">
    <source>
        <dbReference type="Pfam" id="PF04082"/>
    </source>
</evidence>
<gene>
    <name evidence="9" type="ORF">B0H15DRAFT_571278</name>
</gene>
<evidence type="ECO:0000313" key="9">
    <source>
        <dbReference type="EMBL" id="KAJ7076991.1"/>
    </source>
</evidence>
<dbReference type="AlphaFoldDB" id="A0AAD6TRJ9"/>
<evidence type="ECO:0000256" key="5">
    <source>
        <dbReference type="ARBA" id="ARBA00023242"/>
    </source>
</evidence>
<feature type="compositionally biased region" description="Low complexity" evidence="6">
    <location>
        <begin position="196"/>
        <end position="206"/>
    </location>
</feature>
<keyword evidence="10" id="KW-1185">Reference proteome</keyword>
<dbReference type="Proteomes" id="UP001222325">
    <property type="component" value="Unassembled WGS sequence"/>
</dbReference>
<dbReference type="CDD" id="cd00067">
    <property type="entry name" value="GAL4"/>
    <property type="match status" value="1"/>
</dbReference>
<evidence type="ECO:0008006" key="11">
    <source>
        <dbReference type="Google" id="ProtNLM"/>
    </source>
</evidence>
<dbReference type="GO" id="GO:0005634">
    <property type="term" value="C:nucleus"/>
    <property type="evidence" value="ECO:0007669"/>
    <property type="project" value="UniProtKB-SubCell"/>
</dbReference>
<dbReference type="Pfam" id="PF00172">
    <property type="entry name" value="Zn_clus"/>
    <property type="match status" value="1"/>
</dbReference>
<feature type="region of interest" description="Disordered" evidence="6">
    <location>
        <begin position="178"/>
        <end position="206"/>
    </location>
</feature>
<proteinExistence type="predicted"/>
<dbReference type="GO" id="GO:0003677">
    <property type="term" value="F:DNA binding"/>
    <property type="evidence" value="ECO:0007669"/>
    <property type="project" value="InterPro"/>
</dbReference>
<evidence type="ECO:0000259" key="7">
    <source>
        <dbReference type="Pfam" id="PF00172"/>
    </source>
</evidence>
<dbReference type="GO" id="GO:0006351">
    <property type="term" value="P:DNA-templated transcription"/>
    <property type="evidence" value="ECO:0007669"/>
    <property type="project" value="InterPro"/>
</dbReference>
<evidence type="ECO:0000256" key="3">
    <source>
        <dbReference type="ARBA" id="ARBA00023015"/>
    </source>
</evidence>
<feature type="domain" description="Zn(2)-C6 fungal-type" evidence="7">
    <location>
        <begin position="19"/>
        <end position="56"/>
    </location>
</feature>
<keyword evidence="2" id="KW-0479">Metal-binding</keyword>
<evidence type="ECO:0000256" key="4">
    <source>
        <dbReference type="ARBA" id="ARBA00023163"/>
    </source>
</evidence>
<organism evidence="9 10">
    <name type="scientific">Mycena belliarum</name>
    <dbReference type="NCBI Taxonomy" id="1033014"/>
    <lineage>
        <taxon>Eukaryota</taxon>
        <taxon>Fungi</taxon>
        <taxon>Dikarya</taxon>
        <taxon>Basidiomycota</taxon>
        <taxon>Agaricomycotina</taxon>
        <taxon>Agaricomycetes</taxon>
        <taxon>Agaricomycetidae</taxon>
        <taxon>Agaricales</taxon>
        <taxon>Marasmiineae</taxon>
        <taxon>Mycenaceae</taxon>
        <taxon>Mycena</taxon>
    </lineage>
</organism>
<dbReference type="InterPro" id="IPR050815">
    <property type="entry name" value="TF_fung"/>
</dbReference>
<keyword evidence="3" id="KW-0805">Transcription regulation</keyword>
<sequence length="600" mass="63246">MSGPPAPPRRSRPSQYLHKACINCSRRRKIRCDGDRPVCRQCRLRPPRSLVPCKYTHTPPGGVVSPQWEEMVEAIQQREASTSNGEGSSSQVFLSDPYPTHGHGPPQQDNSFNHDVHLIEDYPPSPAPEAFPALVDAFQRTFPWRHFLFLAPSRFTHAIPSLVMDPFSASVSAPASFSSASSSSSASSQPQPPSHSPAHSHSHSYSPTDAALLSAMALWGARLAPHPHDYSPYEPHLLALTIHHLARADLRAVAPAPDPQLDLLQVGLEQELKRIQALVLLSLYLLEAGRPATGRAHAAAAASLALSAGLHLHLNLPANPSGGATETYRDQPFVLAPRWRGGDVDVGSAQEGPAAWWAVVLLDSYWVAVSGLPACIPPAFSPLPLPAAPAPGPGPTLPFTSPAPENDESGEAPLLVQAALLLARAVAVTTSPADPQTQAQATWALDCSIATLRARLATAETVTFGENEIDVAHLLAAVALIRLHLPHDPARCVAAARAAVRLHCAPRPGDEAGAGAEGEGEAEADPIVAPLLGTLTHVFLSTSDSAAAAAADPDLHATLAALAAIAQRGQGRSVLVRMCLEAATQQFHDTLELGGGFAGL</sequence>
<evidence type="ECO:0000256" key="2">
    <source>
        <dbReference type="ARBA" id="ARBA00022723"/>
    </source>
</evidence>
<name>A0AAD6TRJ9_9AGAR</name>